<dbReference type="EMBL" id="MW358928">
    <property type="protein sequence ID" value="QQK88303.1"/>
    <property type="molecule type" value="Genomic_DNA"/>
</dbReference>
<reference evidence="1 2" key="1">
    <citation type="submission" date="2020-12" db="EMBL/GenBank/DDBJ databases">
        <authorList>
            <person name="Rakov C."/>
            <person name="Alkalay-Oren S."/>
            <person name="Coppenhagen-Glazer S."/>
            <person name="Hazan R."/>
        </authorList>
    </citation>
    <scope>NUCLEOTIDE SEQUENCE [LARGE SCALE GENOMIC DNA]</scope>
</reference>
<name>A0A7T6ZLW8_9CAUD</name>
<evidence type="ECO:0000313" key="2">
    <source>
        <dbReference type="Proteomes" id="UP000595268"/>
    </source>
</evidence>
<organism evidence="1 2">
    <name type="scientific">Providencia phage PSTRCR_120</name>
    <dbReference type="NCBI Taxonomy" id="2800826"/>
    <lineage>
        <taxon>Viruses</taxon>
        <taxon>Duplodnaviria</taxon>
        <taxon>Heunggongvirae</taxon>
        <taxon>Uroviricota</taxon>
        <taxon>Caudoviricetes</taxon>
        <taxon>Autographivirales</taxon>
        <taxon>Autotranscriptaviridae</taxon>
        <taxon>Studiervirinae</taxon>
        <taxon>Solymavirus</taxon>
        <taxon>Solymavirus PSTRCR120</taxon>
    </lineage>
</organism>
<keyword evidence="2" id="KW-1185">Reference proteome</keyword>
<proteinExistence type="predicted"/>
<accession>A0A7T6ZLW8</accession>
<evidence type="ECO:0000313" key="1">
    <source>
        <dbReference type="EMBL" id="QQK88303.1"/>
    </source>
</evidence>
<dbReference type="Proteomes" id="UP000595268">
    <property type="component" value="Segment"/>
</dbReference>
<protein>
    <submittedName>
        <fullName evidence="1">Uncharacterized protein</fullName>
    </submittedName>
</protein>
<sequence>MVGNSMDCNNHVYQFIHEWWENSMVNYGKLNDLCQKIRSLGFKITIHTDECPYGMEFYVGFTIRGICSYGCWRIDEQVAVNRVAEKLSYIYSDLCYWTIKSK</sequence>